<dbReference type="RefSeq" id="WP_138108092.1">
    <property type="nucleotide sequence ID" value="NZ_VBRA02000009.1"/>
</dbReference>
<comment type="function">
    <text evidence="2">In eubacteria ppGpp (guanosine 3'-diphosphate 5'-diphosphate) is a mediator of the stringent response that coordinates a variety of cellular activities in response to changes in nutritional abundance.</text>
</comment>
<dbReference type="PANTHER" id="PTHR21262:SF31">
    <property type="entry name" value="GTP PYROPHOSPHOKINASE"/>
    <property type="match status" value="1"/>
</dbReference>
<dbReference type="Gene3D" id="3.10.20.30">
    <property type="match status" value="1"/>
</dbReference>
<dbReference type="CDD" id="cd05399">
    <property type="entry name" value="NT_Rel-Spo_like"/>
    <property type="match status" value="1"/>
</dbReference>
<dbReference type="InterPro" id="IPR004811">
    <property type="entry name" value="RelA/Spo_fam"/>
</dbReference>
<feature type="domain" description="TGS" evidence="3">
    <location>
        <begin position="410"/>
        <end position="473"/>
    </location>
</feature>
<evidence type="ECO:0000259" key="3">
    <source>
        <dbReference type="PROSITE" id="PS51880"/>
    </source>
</evidence>
<dbReference type="SMART" id="SM00954">
    <property type="entry name" value="RelA_SpoT"/>
    <property type="match status" value="1"/>
</dbReference>
<dbReference type="SMART" id="SM00471">
    <property type="entry name" value="HDc"/>
    <property type="match status" value="1"/>
</dbReference>
<dbReference type="Pfam" id="PF13328">
    <property type="entry name" value="HD_4"/>
    <property type="match status" value="1"/>
</dbReference>
<accession>A0ABS5BIW5</accession>
<dbReference type="Proteomes" id="UP001192346">
    <property type="component" value="Unassembled WGS sequence"/>
</dbReference>
<name>A0ABS5BIW5_9MOLU</name>
<protein>
    <submittedName>
        <fullName evidence="4">RelA/SpoT family protein</fullName>
    </submittedName>
</protein>
<organism evidence="4 5">
    <name type="scientific">Texas Phoenix palm phytoplasma</name>
    <dbReference type="NCBI Taxonomy" id="176709"/>
    <lineage>
        <taxon>Bacteria</taxon>
        <taxon>Bacillati</taxon>
        <taxon>Mycoplasmatota</taxon>
        <taxon>Mollicutes</taxon>
        <taxon>Acholeplasmatales</taxon>
        <taxon>Acholeplasmataceae</taxon>
        <taxon>Candidatus Phytoplasma</taxon>
        <taxon>16SrIV (Coconut lethal yellows group)</taxon>
    </lineage>
</organism>
<comment type="caution">
    <text evidence="4">The sequence shown here is derived from an EMBL/GenBank/DDBJ whole genome shotgun (WGS) entry which is preliminary data.</text>
</comment>
<dbReference type="Pfam" id="PF02824">
    <property type="entry name" value="TGS"/>
    <property type="match status" value="1"/>
</dbReference>
<proteinExistence type="inferred from homology"/>
<dbReference type="Gene3D" id="3.30.460.10">
    <property type="entry name" value="Beta Polymerase, domain 2"/>
    <property type="match status" value="1"/>
</dbReference>
<dbReference type="NCBIfam" id="TIGR00691">
    <property type="entry name" value="spoT_relA"/>
    <property type="match status" value="1"/>
</dbReference>
<keyword evidence="5" id="KW-1185">Reference proteome</keyword>
<dbReference type="InterPro" id="IPR007685">
    <property type="entry name" value="RelA_SpoT"/>
</dbReference>
<dbReference type="InterPro" id="IPR043519">
    <property type="entry name" value="NT_sf"/>
</dbReference>
<sequence length="746" mass="88095">MLFNLIKKNNNEFENEDLLYDKLFKNISSYIKDENILSKINKCFYLAKEKHKNQKRITGENFIIHPISVAQILADLKSEPNTLMASLLHDVLEDTDLTYKELKEIVGRDVADIVLKTTKLSKLVFNRKQRQIENQQNMFLAMAKDIRVILVKICDRLHNMKTLQKIRPDKQIRISQETLSIYVPLTHRLGLFSIKYQLEDLAFRYTNPKEYYYISNLIKMKKNEREISINNIIKNIKKLFYKSNINNFSIAGRSKNIYSIFKKMNQRKLDFTEIFDLLAVRIIVDKVELCYHCLGIIHAHYSPLPLRFKDYIAIPKSNLYQSLHNTVLSKDGLLFEIQIRTKEMDEIAENGIAAHWGYKENKIYSKETKQLEIVNKLRWYKELIKITEESENYFNKNSENFVDAIKNDILSQNVYVFTPKQEVLEFPSGSTLIDFAFRIHSDLGYKITNGFVNGKIVPINYKLKNGDLISVKTNSNILRVKKEWFDIVKTSYAKKLIKRFLNKQKQEQMSLSEIGKEIFHKKLLFSKIEFKLDNNFININFNKIGIKNINDFYEAIANKKININNVIDKIKNLKKIKNNNFLLPDKIKNFKKKNIQNQIDIFIEDRRNIRTKLELANCCSPVRGEEIVGFITKEKGVRIHKKECPNLKKFDNDKIINSYWNNYSQSKYSSWICIIAKYDSFLVNEIIKKLNFLRIDVLKIKCFQNYESSEIIIRLQVSLSNIIEMKQIFFSLSKIKNIYQIYRGIN</sequence>
<gene>
    <name evidence="4" type="ORF">FEF22_001865</name>
</gene>
<dbReference type="SUPFAM" id="SSF81301">
    <property type="entry name" value="Nucleotidyltransferase"/>
    <property type="match status" value="1"/>
</dbReference>
<reference evidence="4" key="1">
    <citation type="submission" date="2019-10" db="EMBL/GenBank/DDBJ databases">
        <title>Whole Genome Sequencing and Characterization of Texas Phoenix Palm Decline Phytoplasma Belongs to Lethal Yellowing (16SrIV) Group.</title>
        <authorList>
            <person name="Bao M."/>
        </authorList>
    </citation>
    <scope>NUCLEOTIDE SEQUENCE [LARGE SCALE GENOMIC DNA]</scope>
    <source>
        <strain evidence="4">ACPD</strain>
    </source>
</reference>
<evidence type="ECO:0000256" key="2">
    <source>
        <dbReference type="RuleBase" id="RU003847"/>
    </source>
</evidence>
<dbReference type="SUPFAM" id="SSF109604">
    <property type="entry name" value="HD-domain/PDEase-like"/>
    <property type="match status" value="1"/>
</dbReference>
<dbReference type="CDD" id="cd00077">
    <property type="entry name" value="HDc"/>
    <property type="match status" value="1"/>
</dbReference>
<dbReference type="PROSITE" id="PS51880">
    <property type="entry name" value="TGS"/>
    <property type="match status" value="1"/>
</dbReference>
<dbReference type="SUPFAM" id="SSF81271">
    <property type="entry name" value="TGS-like"/>
    <property type="match status" value="1"/>
</dbReference>
<dbReference type="InterPro" id="IPR012676">
    <property type="entry name" value="TGS-like"/>
</dbReference>
<keyword evidence="1" id="KW-0694">RNA-binding</keyword>
<dbReference type="PANTHER" id="PTHR21262">
    <property type="entry name" value="GUANOSINE-3',5'-BIS DIPHOSPHATE 3'-PYROPHOSPHOHYDROLASE"/>
    <property type="match status" value="1"/>
</dbReference>
<dbReference type="EMBL" id="VBRA02000009">
    <property type="protein sequence ID" value="MBP3059521.1"/>
    <property type="molecule type" value="Genomic_DNA"/>
</dbReference>
<evidence type="ECO:0000313" key="5">
    <source>
        <dbReference type="Proteomes" id="UP001192346"/>
    </source>
</evidence>
<evidence type="ECO:0000313" key="4">
    <source>
        <dbReference type="EMBL" id="MBP3059521.1"/>
    </source>
</evidence>
<dbReference type="InterPro" id="IPR003607">
    <property type="entry name" value="HD/PDEase_dom"/>
</dbReference>
<dbReference type="InterPro" id="IPR012675">
    <property type="entry name" value="Beta-grasp_dom_sf"/>
</dbReference>
<comment type="similarity">
    <text evidence="2">Belongs to the relA/spoT family.</text>
</comment>
<dbReference type="Gene3D" id="1.10.3210.10">
    <property type="entry name" value="Hypothetical protein af1432"/>
    <property type="match status" value="1"/>
</dbReference>
<dbReference type="PROSITE" id="PS50889">
    <property type="entry name" value="S4"/>
    <property type="match status" value="1"/>
</dbReference>
<evidence type="ECO:0000256" key="1">
    <source>
        <dbReference type="PROSITE-ProRule" id="PRU00182"/>
    </source>
</evidence>
<dbReference type="Pfam" id="PF04607">
    <property type="entry name" value="RelA_SpoT"/>
    <property type="match status" value="1"/>
</dbReference>
<dbReference type="InterPro" id="IPR004095">
    <property type="entry name" value="TGS"/>
</dbReference>